<feature type="non-terminal residue" evidence="1">
    <location>
        <position position="1"/>
    </location>
</feature>
<protein>
    <submittedName>
        <fullName evidence="1">Uncharacterized protein</fullName>
    </submittedName>
</protein>
<gene>
    <name evidence="1" type="ORF">JYZ213_LOCUS44245</name>
</gene>
<reference evidence="1" key="1">
    <citation type="submission" date="2021-02" db="EMBL/GenBank/DDBJ databases">
        <authorList>
            <person name="Nowell W R."/>
        </authorList>
    </citation>
    <scope>NUCLEOTIDE SEQUENCE</scope>
</reference>
<dbReference type="AlphaFoldDB" id="A0A815U4X5"/>
<name>A0A815U4X5_9BILA</name>
<evidence type="ECO:0000313" key="1">
    <source>
        <dbReference type="EMBL" id="CAF1514950.1"/>
    </source>
</evidence>
<organism evidence="1 2">
    <name type="scientific">Adineta steineri</name>
    <dbReference type="NCBI Taxonomy" id="433720"/>
    <lineage>
        <taxon>Eukaryota</taxon>
        <taxon>Metazoa</taxon>
        <taxon>Spiralia</taxon>
        <taxon>Gnathifera</taxon>
        <taxon>Rotifera</taxon>
        <taxon>Eurotatoria</taxon>
        <taxon>Bdelloidea</taxon>
        <taxon>Adinetida</taxon>
        <taxon>Adinetidae</taxon>
        <taxon>Adineta</taxon>
    </lineage>
</organism>
<comment type="caution">
    <text evidence="1">The sequence shown here is derived from an EMBL/GenBank/DDBJ whole genome shotgun (WGS) entry which is preliminary data.</text>
</comment>
<proteinExistence type="predicted"/>
<sequence>VSDWNNEKRRGASSHNTWDYQQLFSSLPDDLICQLKRLYSDDLQLFNYRIEDYVKRCTLTCWS</sequence>
<evidence type="ECO:0000313" key="2">
    <source>
        <dbReference type="Proteomes" id="UP000663845"/>
    </source>
</evidence>
<accession>A0A815U4X5</accession>
<dbReference type="EMBL" id="CAJNOG010002717">
    <property type="protein sequence ID" value="CAF1514950.1"/>
    <property type="molecule type" value="Genomic_DNA"/>
</dbReference>
<dbReference type="Proteomes" id="UP000663845">
    <property type="component" value="Unassembled WGS sequence"/>
</dbReference>